<feature type="compositionally biased region" description="Basic and acidic residues" evidence="6">
    <location>
        <begin position="544"/>
        <end position="557"/>
    </location>
</feature>
<reference evidence="10 12" key="2">
    <citation type="submission" date="2018-06" db="EMBL/GenBank/DDBJ databases">
        <authorList>
            <consortium name="Pathogen Informatics"/>
            <person name="Doyle S."/>
        </authorList>
    </citation>
    <scope>NUCLEOTIDE SEQUENCE [LARGE SCALE GENOMIC DNA]</scope>
    <source>
        <strain evidence="10 12">NCTC11012</strain>
    </source>
</reference>
<evidence type="ECO:0000259" key="8">
    <source>
        <dbReference type="PROSITE" id="PS50110"/>
    </source>
</evidence>
<dbReference type="SUPFAM" id="SSF46689">
    <property type="entry name" value="Homeodomain-like"/>
    <property type="match status" value="1"/>
</dbReference>
<feature type="modified residue" description="4-aspartylphosphate" evidence="5">
    <location>
        <position position="55"/>
    </location>
</feature>
<dbReference type="GO" id="GO:0005524">
    <property type="term" value="F:ATP binding"/>
    <property type="evidence" value="ECO:0007669"/>
    <property type="project" value="UniProtKB-KW"/>
</dbReference>
<dbReference type="InterPro" id="IPR058031">
    <property type="entry name" value="AAA_lid_NorR"/>
</dbReference>
<evidence type="ECO:0000256" key="4">
    <source>
        <dbReference type="ARBA" id="ARBA00023163"/>
    </source>
</evidence>
<feature type="domain" description="Sigma-54 factor interaction" evidence="7">
    <location>
        <begin position="201"/>
        <end position="430"/>
    </location>
</feature>
<dbReference type="InterPro" id="IPR011006">
    <property type="entry name" value="CheY-like_superfamily"/>
</dbReference>
<keyword evidence="2" id="KW-0067">ATP-binding</keyword>
<evidence type="ECO:0000313" key="11">
    <source>
        <dbReference type="Proteomes" id="UP000190777"/>
    </source>
</evidence>
<dbReference type="PROSITE" id="PS00676">
    <property type="entry name" value="SIGMA54_INTERACT_2"/>
    <property type="match status" value="1"/>
</dbReference>
<feature type="compositionally biased region" description="Low complexity" evidence="6">
    <location>
        <begin position="162"/>
        <end position="178"/>
    </location>
</feature>
<reference evidence="9 11" key="1">
    <citation type="submission" date="2017-03" db="EMBL/GenBank/DDBJ databases">
        <title>Draft genome sequence of Moraxella equi CCUG 4950T type strain.</title>
        <authorList>
            <person name="Salva-Serra F."/>
            <person name="Engstrom-Jakobsson H."/>
            <person name="Thorell K."/>
            <person name="Jaen-Luchoro D."/>
            <person name="Gonzales-Siles L."/>
            <person name="Karlsson R."/>
            <person name="Yazdan S."/>
            <person name="Boulund F."/>
            <person name="Johnning A."/>
            <person name="Engstrand L."/>
            <person name="Kristiansson E."/>
            <person name="Moore E."/>
        </authorList>
    </citation>
    <scope>NUCLEOTIDE SEQUENCE [LARGE SCALE GENOMIC DNA]</scope>
    <source>
        <strain evidence="9 11">CCUG 4950</strain>
    </source>
</reference>
<feature type="compositionally biased region" description="Polar residues" evidence="6">
    <location>
        <begin position="558"/>
        <end position="568"/>
    </location>
</feature>
<dbReference type="GO" id="GO:0043565">
    <property type="term" value="F:sequence-specific DNA binding"/>
    <property type="evidence" value="ECO:0007669"/>
    <property type="project" value="InterPro"/>
</dbReference>
<dbReference type="EMBL" id="MXAP01000039">
    <property type="protein sequence ID" value="OPH39430.1"/>
    <property type="molecule type" value="Genomic_DNA"/>
</dbReference>
<feature type="compositionally biased region" description="Basic and acidic residues" evidence="6">
    <location>
        <begin position="129"/>
        <end position="144"/>
    </location>
</feature>
<organism evidence="10 12">
    <name type="scientific">Moraxella equi</name>
    <dbReference type="NCBI Taxonomy" id="60442"/>
    <lineage>
        <taxon>Bacteria</taxon>
        <taxon>Pseudomonadati</taxon>
        <taxon>Pseudomonadota</taxon>
        <taxon>Gammaproteobacteria</taxon>
        <taxon>Moraxellales</taxon>
        <taxon>Moraxellaceae</taxon>
        <taxon>Moraxella</taxon>
    </lineage>
</organism>
<dbReference type="PROSITE" id="PS50110">
    <property type="entry name" value="RESPONSE_REGULATORY"/>
    <property type="match status" value="1"/>
</dbReference>
<dbReference type="SUPFAM" id="SSF52540">
    <property type="entry name" value="P-loop containing nucleoside triphosphate hydrolases"/>
    <property type="match status" value="1"/>
</dbReference>
<dbReference type="FunFam" id="3.40.50.300:FF:000006">
    <property type="entry name" value="DNA-binding transcriptional regulator NtrC"/>
    <property type="match status" value="1"/>
</dbReference>
<dbReference type="InterPro" id="IPR001789">
    <property type="entry name" value="Sig_transdc_resp-reg_receiver"/>
</dbReference>
<dbReference type="SMART" id="SM00382">
    <property type="entry name" value="AAA"/>
    <property type="match status" value="1"/>
</dbReference>
<evidence type="ECO:0000256" key="1">
    <source>
        <dbReference type="ARBA" id="ARBA00022741"/>
    </source>
</evidence>
<dbReference type="CDD" id="cd00009">
    <property type="entry name" value="AAA"/>
    <property type="match status" value="1"/>
</dbReference>
<protein>
    <submittedName>
        <fullName evidence="10">Transcriptional regulatory protein ZraR</fullName>
    </submittedName>
</protein>
<dbReference type="PRINTS" id="PR01590">
    <property type="entry name" value="HTHFIS"/>
</dbReference>
<feature type="region of interest" description="Disordered" evidence="6">
    <location>
        <begin position="533"/>
        <end position="576"/>
    </location>
</feature>
<dbReference type="InterPro" id="IPR002197">
    <property type="entry name" value="HTH_Fis"/>
</dbReference>
<evidence type="ECO:0000256" key="3">
    <source>
        <dbReference type="ARBA" id="ARBA00023015"/>
    </source>
</evidence>
<evidence type="ECO:0000313" key="12">
    <source>
        <dbReference type="Proteomes" id="UP000254618"/>
    </source>
</evidence>
<dbReference type="InterPro" id="IPR003593">
    <property type="entry name" value="AAA+_ATPase"/>
</dbReference>
<dbReference type="InterPro" id="IPR002078">
    <property type="entry name" value="Sigma_54_int"/>
</dbReference>
<evidence type="ECO:0000256" key="6">
    <source>
        <dbReference type="SAM" id="MobiDB-lite"/>
    </source>
</evidence>
<evidence type="ECO:0000259" key="7">
    <source>
        <dbReference type="PROSITE" id="PS50045"/>
    </source>
</evidence>
<evidence type="ECO:0000313" key="9">
    <source>
        <dbReference type="EMBL" id="OPH39430.1"/>
    </source>
</evidence>
<dbReference type="Proteomes" id="UP000254618">
    <property type="component" value="Unassembled WGS sequence"/>
</dbReference>
<accession>A0A378QR11</accession>
<feature type="region of interest" description="Disordered" evidence="6">
    <location>
        <begin position="129"/>
        <end position="204"/>
    </location>
</feature>
<dbReference type="Pfam" id="PF25601">
    <property type="entry name" value="AAA_lid_14"/>
    <property type="match status" value="1"/>
</dbReference>
<dbReference type="Gene3D" id="3.40.50.300">
    <property type="entry name" value="P-loop containing nucleotide triphosphate hydrolases"/>
    <property type="match status" value="1"/>
</dbReference>
<dbReference type="GO" id="GO:0006355">
    <property type="term" value="P:regulation of DNA-templated transcription"/>
    <property type="evidence" value="ECO:0007669"/>
    <property type="project" value="InterPro"/>
</dbReference>
<dbReference type="RefSeq" id="WP_079324805.1">
    <property type="nucleotide sequence ID" value="NZ_MXAP01000039.1"/>
</dbReference>
<sequence length="639" mass="70117">MQDKPLALVIDDEADLCRLMQITLNKMGVDTHVAYDVANAKAFLANNHYDFCLTDLALPDGSGMEIVELITNTTTTPVAVITAHGDVNVAIEAMKIGAFDFVNKPLELPRLRQLAQSALKVNETIVKDGKNESESQETHQKSQDNQKSNTAVPANPLTGTLTAPTKTSTNKPKPTKSSTKQDKSPAPAPSISDDDIFGGRLIGDSRPMKQLRSTIKKLARSQAPVFLWGGSGTGKEVVSRLIHDLSPRRDGSFVPVNCGAIPSELMESEFFGHKKGSFTGATSDKIGLFQQANGGTLFLDEVADLPLAMQVKLLRAIQEKTVRAIGDTKEVPVDIRIVCATHKDLADLVQKGAFRQDLFYRINVIEVKLPALNDRRDDIPMLAEHFLGLIAKDWGLDNLSLTDDAIDVLTYHNFKGNVRELRNILERAVTMSDSDEIDAHHLMLDDNPAELEYLDDIIDDDNDIETLTIVSPLADENSSPTTSIMADITQIHPNGNGRTSPYHDQRPTYIANTVIKEPIAKRANQGLHINATANYGTPLATPSQKDKSTNELTDLPKNKSSISTSMPADTTKKDTLPNEGLEAYLLDQERQLICTALEQAEGNKTQAAKLLGMTFRSLRYRMKKLEIDDGGDTSDHDDE</sequence>
<dbReference type="Gene3D" id="3.40.50.2300">
    <property type="match status" value="1"/>
</dbReference>
<dbReference type="Proteomes" id="UP000190777">
    <property type="component" value="Unassembled WGS sequence"/>
</dbReference>
<dbReference type="Pfam" id="PF00158">
    <property type="entry name" value="Sigma54_activat"/>
    <property type="match status" value="1"/>
</dbReference>
<dbReference type="InterPro" id="IPR025943">
    <property type="entry name" value="Sigma_54_int_dom_ATP-bd_2"/>
</dbReference>
<dbReference type="Pfam" id="PF02954">
    <property type="entry name" value="HTH_8"/>
    <property type="match status" value="1"/>
</dbReference>
<evidence type="ECO:0000256" key="5">
    <source>
        <dbReference type="PROSITE-ProRule" id="PRU00169"/>
    </source>
</evidence>
<dbReference type="GO" id="GO:0000160">
    <property type="term" value="P:phosphorelay signal transduction system"/>
    <property type="evidence" value="ECO:0007669"/>
    <property type="project" value="InterPro"/>
</dbReference>
<dbReference type="Gene3D" id="1.10.8.60">
    <property type="match status" value="1"/>
</dbReference>
<dbReference type="PANTHER" id="PTHR32071:SF100">
    <property type="entry name" value="RESPONSE REGULATOR PROTEIN PILR"/>
    <property type="match status" value="1"/>
</dbReference>
<dbReference type="InterPro" id="IPR027417">
    <property type="entry name" value="P-loop_NTPase"/>
</dbReference>
<gene>
    <name evidence="10" type="primary">zraR</name>
    <name evidence="9" type="ORF">B5J93_03980</name>
    <name evidence="10" type="ORF">NCTC11012_01578</name>
</gene>
<evidence type="ECO:0000256" key="2">
    <source>
        <dbReference type="ARBA" id="ARBA00022840"/>
    </source>
</evidence>
<dbReference type="Gene3D" id="1.10.10.60">
    <property type="entry name" value="Homeodomain-like"/>
    <property type="match status" value="1"/>
</dbReference>
<dbReference type="SMART" id="SM00448">
    <property type="entry name" value="REC"/>
    <property type="match status" value="1"/>
</dbReference>
<keyword evidence="4" id="KW-0804">Transcription</keyword>
<dbReference type="PANTHER" id="PTHR32071">
    <property type="entry name" value="TRANSCRIPTIONAL REGULATORY PROTEIN"/>
    <property type="match status" value="1"/>
</dbReference>
<name>A0A378QR11_9GAMM</name>
<keyword evidence="5" id="KW-0597">Phosphoprotein</keyword>
<dbReference type="InterPro" id="IPR009057">
    <property type="entry name" value="Homeodomain-like_sf"/>
</dbReference>
<feature type="compositionally biased region" description="Polar residues" evidence="6">
    <location>
        <begin position="533"/>
        <end position="543"/>
    </location>
</feature>
<dbReference type="EMBL" id="UGQF01000001">
    <property type="protein sequence ID" value="STZ03336.1"/>
    <property type="molecule type" value="Genomic_DNA"/>
</dbReference>
<feature type="compositionally biased region" description="Polar residues" evidence="6">
    <location>
        <begin position="145"/>
        <end position="161"/>
    </location>
</feature>
<dbReference type="SUPFAM" id="SSF52172">
    <property type="entry name" value="CheY-like"/>
    <property type="match status" value="1"/>
</dbReference>
<dbReference type="Pfam" id="PF00072">
    <property type="entry name" value="Response_reg"/>
    <property type="match status" value="1"/>
</dbReference>
<proteinExistence type="predicted"/>
<dbReference type="AlphaFoldDB" id="A0A378QR11"/>
<feature type="domain" description="Response regulatory" evidence="8">
    <location>
        <begin position="6"/>
        <end position="119"/>
    </location>
</feature>
<evidence type="ECO:0000313" key="10">
    <source>
        <dbReference type="EMBL" id="STZ03336.1"/>
    </source>
</evidence>
<keyword evidence="1" id="KW-0547">Nucleotide-binding</keyword>
<keyword evidence="11" id="KW-1185">Reference proteome</keyword>
<dbReference type="PROSITE" id="PS50045">
    <property type="entry name" value="SIGMA54_INTERACT_4"/>
    <property type="match status" value="1"/>
</dbReference>
<keyword evidence="3" id="KW-0805">Transcription regulation</keyword>